<comment type="caution">
    <text evidence="2">The sequence shown here is derived from an EMBL/GenBank/DDBJ whole genome shotgun (WGS) entry which is preliminary data.</text>
</comment>
<reference evidence="2 3" key="1">
    <citation type="submission" date="2021-06" db="EMBL/GenBank/DDBJ databases">
        <title>Caerostris darwini draft genome.</title>
        <authorList>
            <person name="Kono N."/>
            <person name="Arakawa K."/>
        </authorList>
    </citation>
    <scope>NUCLEOTIDE SEQUENCE [LARGE SCALE GENOMIC DNA]</scope>
</reference>
<organism evidence="2 3">
    <name type="scientific">Caerostris darwini</name>
    <dbReference type="NCBI Taxonomy" id="1538125"/>
    <lineage>
        <taxon>Eukaryota</taxon>
        <taxon>Metazoa</taxon>
        <taxon>Ecdysozoa</taxon>
        <taxon>Arthropoda</taxon>
        <taxon>Chelicerata</taxon>
        <taxon>Arachnida</taxon>
        <taxon>Araneae</taxon>
        <taxon>Araneomorphae</taxon>
        <taxon>Entelegynae</taxon>
        <taxon>Araneoidea</taxon>
        <taxon>Araneidae</taxon>
        <taxon>Caerostris</taxon>
    </lineage>
</organism>
<proteinExistence type="predicted"/>
<protein>
    <submittedName>
        <fullName evidence="2">Uncharacterized protein</fullName>
    </submittedName>
</protein>
<feature type="compositionally biased region" description="Basic and acidic residues" evidence="1">
    <location>
        <begin position="73"/>
        <end position="87"/>
    </location>
</feature>
<sequence>MGMRPMPYSGKLYGKEWGKPLPLNSNIPDNSHPRHRSRKQDNWEKDKIEKETPPPQSKWRKRNETQAQAPQLCREREEYRKIKLPGD</sequence>
<accession>A0AAV4S3P2</accession>
<dbReference type="AlphaFoldDB" id="A0AAV4S3P2"/>
<feature type="compositionally biased region" description="Basic and acidic residues" evidence="1">
    <location>
        <begin position="39"/>
        <end position="52"/>
    </location>
</feature>
<evidence type="ECO:0000313" key="2">
    <source>
        <dbReference type="EMBL" id="GIY27191.1"/>
    </source>
</evidence>
<evidence type="ECO:0000313" key="3">
    <source>
        <dbReference type="Proteomes" id="UP001054837"/>
    </source>
</evidence>
<dbReference type="Proteomes" id="UP001054837">
    <property type="component" value="Unassembled WGS sequence"/>
</dbReference>
<gene>
    <name evidence="2" type="ORF">CDAR_22691</name>
</gene>
<evidence type="ECO:0000256" key="1">
    <source>
        <dbReference type="SAM" id="MobiDB-lite"/>
    </source>
</evidence>
<keyword evidence="3" id="KW-1185">Reference proteome</keyword>
<dbReference type="EMBL" id="BPLQ01007033">
    <property type="protein sequence ID" value="GIY27191.1"/>
    <property type="molecule type" value="Genomic_DNA"/>
</dbReference>
<feature type="region of interest" description="Disordered" evidence="1">
    <location>
        <begin position="1"/>
        <end position="87"/>
    </location>
</feature>
<name>A0AAV4S3P2_9ARAC</name>